<keyword evidence="3" id="KW-1185">Reference proteome</keyword>
<comment type="caution">
    <text evidence="2">The sequence shown here is derived from an EMBL/GenBank/DDBJ whole genome shotgun (WGS) entry which is preliminary data.</text>
</comment>
<dbReference type="AlphaFoldDB" id="A0A261FR55"/>
<gene>
    <name evidence="2" type="ORF">BMYO_0168</name>
</gene>
<dbReference type="GO" id="GO:0004386">
    <property type="term" value="F:helicase activity"/>
    <property type="evidence" value="ECO:0007669"/>
    <property type="project" value="UniProtKB-KW"/>
</dbReference>
<organism evidence="2 3">
    <name type="scientific">Bifidobacterium myosotis</name>
    <dbReference type="NCBI Taxonomy" id="1630166"/>
    <lineage>
        <taxon>Bacteria</taxon>
        <taxon>Bacillati</taxon>
        <taxon>Actinomycetota</taxon>
        <taxon>Actinomycetes</taxon>
        <taxon>Bifidobacteriales</taxon>
        <taxon>Bifidobacteriaceae</taxon>
        <taxon>Bifidobacterium</taxon>
    </lineage>
</organism>
<keyword evidence="2" id="KW-0347">Helicase</keyword>
<keyword evidence="2" id="KW-0378">Hydrolase</keyword>
<feature type="region of interest" description="Disordered" evidence="1">
    <location>
        <begin position="89"/>
        <end position="108"/>
    </location>
</feature>
<keyword evidence="2" id="KW-0067">ATP-binding</keyword>
<reference evidence="2 3" key="1">
    <citation type="journal article" date="2017" name="BMC Genomics">
        <title>Comparative genomic and phylogenomic analyses of the Bifidobacteriaceae family.</title>
        <authorList>
            <person name="Lugli G.A."/>
            <person name="Milani C."/>
            <person name="Turroni F."/>
            <person name="Duranti S."/>
            <person name="Mancabelli L."/>
            <person name="Mangifesta M."/>
            <person name="Ferrario C."/>
            <person name="Modesto M."/>
            <person name="Mattarelli P."/>
            <person name="Jiri K."/>
            <person name="van Sinderen D."/>
            <person name="Ventura M."/>
        </authorList>
    </citation>
    <scope>NUCLEOTIDE SEQUENCE [LARGE SCALE GENOMIC DNA]</scope>
    <source>
        <strain evidence="2 3">DSM 100196</strain>
    </source>
</reference>
<name>A0A261FR55_9BIFI</name>
<dbReference type="Proteomes" id="UP000216871">
    <property type="component" value="Unassembled WGS sequence"/>
</dbReference>
<accession>A0A261FR55</accession>
<proteinExistence type="predicted"/>
<keyword evidence="2" id="KW-0547">Nucleotide-binding</keyword>
<evidence type="ECO:0000313" key="2">
    <source>
        <dbReference type="EMBL" id="OZG61654.1"/>
    </source>
</evidence>
<dbReference type="EMBL" id="MWWW01000002">
    <property type="protein sequence ID" value="OZG61654.1"/>
    <property type="molecule type" value="Genomic_DNA"/>
</dbReference>
<protein>
    <submittedName>
        <fullName evidence="2">DnaB domain-containing protein helicase domain-containing protein</fullName>
    </submittedName>
</protein>
<sequence>MRAMLDVPEVTVLGAAMGRTGSTLLGTLTSLWSGEAIGGQNVNEAKRLRVPEYGYRVALVTGVQPGNADILMQEDVTGLPQRILWATTRDPDAPQERPHRPSGDLGFDAGKLSKLQPSEFEIDGLYQAGGYEKCRSENGNIVYPFHVIEYPAAVFEEVDADGLNRLHGARPDGMDGHSLLVTIKTAGLLAILEQRVGAALIVTEEDWQRAKYIVAKSRQTREVCVNDSRIIRRGKRCERLADDLIAKSEAKEAVNYERYARRITKALGKYDNEHEGIKGYMIQRKTGIPTSDTYQTISRMYEEGLLEKIGPEVEGTGSQLWALSSVRP</sequence>
<evidence type="ECO:0000313" key="3">
    <source>
        <dbReference type="Proteomes" id="UP000216871"/>
    </source>
</evidence>
<evidence type="ECO:0000256" key="1">
    <source>
        <dbReference type="SAM" id="MobiDB-lite"/>
    </source>
</evidence>
<feature type="compositionally biased region" description="Basic and acidic residues" evidence="1">
    <location>
        <begin position="89"/>
        <end position="102"/>
    </location>
</feature>